<dbReference type="AlphaFoldDB" id="A0A369KAA5"/>
<evidence type="ECO:0000256" key="3">
    <source>
        <dbReference type="ARBA" id="ARBA00035112"/>
    </source>
</evidence>
<dbReference type="OrthoDB" id="3687641at2759"/>
<evidence type="ECO:0000256" key="2">
    <source>
        <dbReference type="ARBA" id="ARBA00023002"/>
    </source>
</evidence>
<dbReference type="PANTHER" id="PTHR33365:SF11">
    <property type="entry name" value="TAT PATHWAY SIGNAL SEQUENCE"/>
    <property type="match status" value="1"/>
</dbReference>
<dbReference type="Pfam" id="PF11807">
    <property type="entry name" value="UstYa"/>
    <property type="match status" value="1"/>
</dbReference>
<dbReference type="InParanoid" id="A0A369KAA5"/>
<comment type="caution">
    <text evidence="4">The sequence shown here is derived from an EMBL/GenBank/DDBJ whole genome shotgun (WGS) entry which is preliminary data.</text>
</comment>
<dbReference type="GO" id="GO:0043386">
    <property type="term" value="P:mycotoxin biosynthetic process"/>
    <property type="evidence" value="ECO:0007669"/>
    <property type="project" value="InterPro"/>
</dbReference>
<dbReference type="EMBL" id="LUEZ02000005">
    <property type="protein sequence ID" value="RDB30380.1"/>
    <property type="molecule type" value="Genomic_DNA"/>
</dbReference>
<dbReference type="STRING" id="39966.A0A369KAA5"/>
<dbReference type="GO" id="GO:0016491">
    <property type="term" value="F:oxidoreductase activity"/>
    <property type="evidence" value="ECO:0007669"/>
    <property type="project" value="UniProtKB-KW"/>
</dbReference>
<comment type="similarity">
    <text evidence="3">Belongs to the ustYa family.</text>
</comment>
<evidence type="ECO:0000313" key="5">
    <source>
        <dbReference type="Proteomes" id="UP000076154"/>
    </source>
</evidence>
<organism evidence="4 5">
    <name type="scientific">Hypsizygus marmoreus</name>
    <name type="common">White beech mushroom</name>
    <name type="synonym">Agaricus marmoreus</name>
    <dbReference type="NCBI Taxonomy" id="39966"/>
    <lineage>
        <taxon>Eukaryota</taxon>
        <taxon>Fungi</taxon>
        <taxon>Dikarya</taxon>
        <taxon>Basidiomycota</taxon>
        <taxon>Agaricomycotina</taxon>
        <taxon>Agaricomycetes</taxon>
        <taxon>Agaricomycetidae</taxon>
        <taxon>Agaricales</taxon>
        <taxon>Tricholomatineae</taxon>
        <taxon>Lyophyllaceae</taxon>
        <taxon>Hypsizygus</taxon>
    </lineage>
</organism>
<accession>A0A369KAA5</accession>
<dbReference type="InterPro" id="IPR021765">
    <property type="entry name" value="UstYa-like"/>
</dbReference>
<sequence>MFIGEGSHYDLDSDQGGLEYAKLLPSGGHTVHISESGEYINTYTVTLFHQLKCLGILREEHNFPGSEPLTHHCLTYLRQTILCRPNLRLESVRTPAGSASRGYDTVCPRDWTRVYAAAEENRAKYTAARKK</sequence>
<keyword evidence="2" id="KW-0560">Oxidoreductase</keyword>
<evidence type="ECO:0000256" key="1">
    <source>
        <dbReference type="ARBA" id="ARBA00004685"/>
    </source>
</evidence>
<dbReference type="PANTHER" id="PTHR33365">
    <property type="entry name" value="YALI0B05434P"/>
    <property type="match status" value="1"/>
</dbReference>
<keyword evidence="5" id="KW-1185">Reference proteome</keyword>
<reference evidence="4" key="1">
    <citation type="submission" date="2018-04" db="EMBL/GenBank/DDBJ databases">
        <title>Whole genome sequencing of Hypsizygus marmoreus.</title>
        <authorList>
            <person name="Choi I.-G."/>
            <person name="Min B."/>
            <person name="Kim J.-G."/>
            <person name="Kim S."/>
            <person name="Oh Y.-L."/>
            <person name="Kong W.-S."/>
            <person name="Park H."/>
            <person name="Jeong J."/>
            <person name="Song E.-S."/>
        </authorList>
    </citation>
    <scope>NUCLEOTIDE SEQUENCE [LARGE SCALE GENOMIC DNA]</scope>
    <source>
        <strain evidence="4">51987-8</strain>
    </source>
</reference>
<protein>
    <submittedName>
        <fullName evidence="4">Uncharacterized protein</fullName>
    </submittedName>
</protein>
<gene>
    <name evidence="4" type="ORF">Hypma_007153</name>
</gene>
<comment type="pathway">
    <text evidence="1">Mycotoxin biosynthesis.</text>
</comment>
<evidence type="ECO:0000313" key="4">
    <source>
        <dbReference type="EMBL" id="RDB30380.1"/>
    </source>
</evidence>
<name>A0A369KAA5_HYPMA</name>
<proteinExistence type="inferred from homology"/>
<dbReference type="Proteomes" id="UP000076154">
    <property type="component" value="Unassembled WGS sequence"/>
</dbReference>